<protein>
    <submittedName>
        <fullName evidence="2">Uncharacterized protein</fullName>
    </submittedName>
</protein>
<accession>A0A931BKT7</accession>
<proteinExistence type="predicted"/>
<evidence type="ECO:0000256" key="1">
    <source>
        <dbReference type="SAM" id="MobiDB-lite"/>
    </source>
</evidence>
<dbReference type="EMBL" id="JADQDO010000002">
    <property type="protein sequence ID" value="MBF9232766.1"/>
    <property type="molecule type" value="Genomic_DNA"/>
</dbReference>
<feature type="compositionally biased region" description="Basic and acidic residues" evidence="1">
    <location>
        <begin position="45"/>
        <end position="64"/>
    </location>
</feature>
<sequence>MARDPRSEAEKARADLARNDALGMAVPESPAERGPSVTPETFGDTTEKAKLEEDLEQSREAFEIERDDGDSTGTGTIPKSGIVPVWPEGEERPPGSDEDVLSRAKE</sequence>
<feature type="compositionally biased region" description="Basic and acidic residues" evidence="1">
    <location>
        <begin position="1"/>
        <end position="18"/>
    </location>
</feature>
<reference evidence="2" key="1">
    <citation type="submission" date="2020-11" db="EMBL/GenBank/DDBJ databases">
        <authorList>
            <person name="Kim M.K."/>
        </authorList>
    </citation>
    <scope>NUCLEOTIDE SEQUENCE</scope>
    <source>
        <strain evidence="2">BT350</strain>
    </source>
</reference>
<feature type="region of interest" description="Disordered" evidence="1">
    <location>
        <begin position="1"/>
        <end position="106"/>
    </location>
</feature>
<dbReference type="AlphaFoldDB" id="A0A931BKT7"/>
<evidence type="ECO:0000313" key="3">
    <source>
        <dbReference type="Proteomes" id="UP000599312"/>
    </source>
</evidence>
<gene>
    <name evidence="2" type="ORF">I2H38_05160</name>
</gene>
<keyword evidence="3" id="KW-1185">Reference proteome</keyword>
<dbReference type="Proteomes" id="UP000599312">
    <property type="component" value="Unassembled WGS sequence"/>
</dbReference>
<name>A0A931BKT7_9HYPH</name>
<dbReference type="RefSeq" id="WP_196270763.1">
    <property type="nucleotide sequence ID" value="NZ_JADQDO010000002.1"/>
</dbReference>
<feature type="compositionally biased region" description="Basic and acidic residues" evidence="1">
    <location>
        <begin position="89"/>
        <end position="106"/>
    </location>
</feature>
<organism evidence="2 3">
    <name type="scientific">Microvirga alba</name>
    <dbReference type="NCBI Taxonomy" id="2791025"/>
    <lineage>
        <taxon>Bacteria</taxon>
        <taxon>Pseudomonadati</taxon>
        <taxon>Pseudomonadota</taxon>
        <taxon>Alphaproteobacteria</taxon>
        <taxon>Hyphomicrobiales</taxon>
        <taxon>Methylobacteriaceae</taxon>
        <taxon>Microvirga</taxon>
    </lineage>
</organism>
<evidence type="ECO:0000313" key="2">
    <source>
        <dbReference type="EMBL" id="MBF9232766.1"/>
    </source>
</evidence>
<comment type="caution">
    <text evidence="2">The sequence shown here is derived from an EMBL/GenBank/DDBJ whole genome shotgun (WGS) entry which is preliminary data.</text>
</comment>